<name>A0ABR9PJY3_9BACT</name>
<evidence type="ECO:0008006" key="3">
    <source>
        <dbReference type="Google" id="ProtNLM"/>
    </source>
</evidence>
<accession>A0ABR9PJY3</accession>
<evidence type="ECO:0000313" key="1">
    <source>
        <dbReference type="EMBL" id="MBE4748219.1"/>
    </source>
</evidence>
<sequence length="317" mass="33646">MTCEVPVITLGFSNVGRLAALAAAALEDLGTRAPLSRLPRDTLIVLALPDPLERGFPLTPEIKEDEPRRHEALGRRVLECAFEAAGISWNAKTWHIASGGHAAFSKALKAAMDALVERRHAHCLVIAVDSLCGPDVLPRLLEQRRLKMDDTPTGFIPGEGSVALWLSLAQEAPLVPRGKEPRVALRAVVLGDDERFRGGDLPPDGRVLAKCVTSALHAAEADGARLVLIGDHNGEELRAREWGMLMLHLRAAGLGHEQLVSWLPALSFGDTGAASGALGLCAAVRSLQRGYSPAPTPVVLSCSDEGARAAIVVSPLP</sequence>
<comment type="caution">
    <text evidence="1">The sequence shown here is derived from an EMBL/GenBank/DDBJ whole genome shotgun (WGS) entry which is preliminary data.</text>
</comment>
<proteinExistence type="predicted"/>
<organism evidence="1 2">
    <name type="scientific">Corallococcus soli</name>
    <dbReference type="NCBI Taxonomy" id="2710757"/>
    <lineage>
        <taxon>Bacteria</taxon>
        <taxon>Pseudomonadati</taxon>
        <taxon>Myxococcota</taxon>
        <taxon>Myxococcia</taxon>
        <taxon>Myxococcales</taxon>
        <taxon>Cystobacterineae</taxon>
        <taxon>Myxococcaceae</taxon>
        <taxon>Corallococcus</taxon>
    </lineage>
</organism>
<dbReference type="EMBL" id="JAAIYO010000002">
    <property type="protein sequence ID" value="MBE4748219.1"/>
    <property type="molecule type" value="Genomic_DNA"/>
</dbReference>
<dbReference type="Gene3D" id="3.40.47.10">
    <property type="match status" value="1"/>
</dbReference>
<dbReference type="RefSeq" id="WP_193347650.1">
    <property type="nucleotide sequence ID" value="NZ_CBCSIP010000014.1"/>
</dbReference>
<gene>
    <name evidence="1" type="ORF">G4177_08490</name>
</gene>
<keyword evidence="2" id="KW-1185">Reference proteome</keyword>
<dbReference type="InterPro" id="IPR016039">
    <property type="entry name" value="Thiolase-like"/>
</dbReference>
<protein>
    <recommendedName>
        <fullName evidence="3">3-oxoacyl-ACP synthase</fullName>
    </recommendedName>
</protein>
<dbReference type="Proteomes" id="UP001516472">
    <property type="component" value="Unassembled WGS sequence"/>
</dbReference>
<reference evidence="1 2" key="1">
    <citation type="submission" date="2020-02" db="EMBL/GenBank/DDBJ databases">
        <authorList>
            <person name="Babadi Z.K."/>
            <person name="Risdian C."/>
            <person name="Ebrahimipour G.H."/>
            <person name="Wink J."/>
        </authorList>
    </citation>
    <scope>NUCLEOTIDE SEQUENCE [LARGE SCALE GENOMIC DNA]</scope>
    <source>
        <strain evidence="1 2">ZKHCc1 1396</strain>
    </source>
</reference>
<dbReference type="SUPFAM" id="SSF53901">
    <property type="entry name" value="Thiolase-like"/>
    <property type="match status" value="1"/>
</dbReference>
<evidence type="ECO:0000313" key="2">
    <source>
        <dbReference type="Proteomes" id="UP001516472"/>
    </source>
</evidence>